<dbReference type="Gene3D" id="3.40.50.1820">
    <property type="entry name" value="alpha/beta hydrolase"/>
    <property type="match status" value="1"/>
</dbReference>
<dbReference type="STRING" id="1121395.SAMN02745215_05309"/>
<name>A0A1M7UZQ4_9FIRM</name>
<dbReference type="SUPFAM" id="SSF53474">
    <property type="entry name" value="alpha/beta-Hydrolases"/>
    <property type="match status" value="1"/>
</dbReference>
<sequence>MQNIFDYLDWRGDLSFAQDGFNEVDNLIFSVLAYLEFDGILPSESSRDSISLAKAGEKYFKGLAHQKLQNSINPFFREIPKLLVKASLATRFKEIQLSSYVNLVDHELCNQFSAMVFSISQEEHFIAFRGTDDTLAGWKEDFQMSFRDEVKAQRDAISYVEKVVGKYQGKLYLGGHSKGGNLAVYSAAAMEPEFQRRIIGVYNNDGPGFLAHVLEREGYQRILDRIHTFVPKSSVVGMLLEHGEEYITVNSNGLSVMQHNPFFWEVRGSHFVYEKNLTKGSKNFNKTIRLWLNQLSMEQRAEFVDALFDILQATGATTVSDLSQKKVTLANDMIKSYKTLDPLTKSHLKKTLKIFFDKTQKVWISSFEADVASLLARTPAKKKKDVFEINNSIEEKRDRT</sequence>
<dbReference type="AlphaFoldDB" id="A0A1M7UZQ4"/>
<proteinExistence type="predicted"/>
<dbReference type="EMBL" id="FRDN01000025">
    <property type="protein sequence ID" value="SHN88390.1"/>
    <property type="molecule type" value="Genomic_DNA"/>
</dbReference>
<keyword evidence="2" id="KW-1185">Reference proteome</keyword>
<evidence type="ECO:0000313" key="2">
    <source>
        <dbReference type="Proteomes" id="UP000184010"/>
    </source>
</evidence>
<protein>
    <recommendedName>
        <fullName evidence="3">DUF2974 domain-containing protein</fullName>
    </recommendedName>
</protein>
<accession>A0A1M7UZQ4</accession>
<evidence type="ECO:0008006" key="3">
    <source>
        <dbReference type="Google" id="ProtNLM"/>
    </source>
</evidence>
<gene>
    <name evidence="1" type="ORF">SAMN02745215_05309</name>
</gene>
<dbReference type="Pfam" id="PF11187">
    <property type="entry name" value="Mbeg1-like"/>
    <property type="match status" value="1"/>
</dbReference>
<dbReference type="RefSeq" id="WP_072775340.1">
    <property type="nucleotide sequence ID" value="NZ_FRDN01000025.1"/>
</dbReference>
<organism evidence="1 2">
    <name type="scientific">Desulfitobacterium chlororespirans DSM 11544</name>
    <dbReference type="NCBI Taxonomy" id="1121395"/>
    <lineage>
        <taxon>Bacteria</taxon>
        <taxon>Bacillati</taxon>
        <taxon>Bacillota</taxon>
        <taxon>Clostridia</taxon>
        <taxon>Eubacteriales</taxon>
        <taxon>Desulfitobacteriaceae</taxon>
        <taxon>Desulfitobacterium</taxon>
    </lineage>
</organism>
<dbReference type="Proteomes" id="UP000184010">
    <property type="component" value="Unassembled WGS sequence"/>
</dbReference>
<dbReference type="InterPro" id="IPR029058">
    <property type="entry name" value="AB_hydrolase_fold"/>
</dbReference>
<evidence type="ECO:0000313" key="1">
    <source>
        <dbReference type="EMBL" id="SHN88390.1"/>
    </source>
</evidence>
<reference evidence="2" key="1">
    <citation type="submission" date="2016-12" db="EMBL/GenBank/DDBJ databases">
        <authorList>
            <person name="Varghese N."/>
            <person name="Submissions S."/>
        </authorList>
    </citation>
    <scope>NUCLEOTIDE SEQUENCE [LARGE SCALE GENOMIC DNA]</scope>
    <source>
        <strain evidence="2">DSM 11544</strain>
    </source>
</reference>
<dbReference type="InterPro" id="IPR024499">
    <property type="entry name" value="Mbeg1-like"/>
</dbReference>